<dbReference type="PANTHER" id="PTHR32071">
    <property type="entry name" value="TRANSCRIPTIONAL REGULATORY PROTEIN"/>
    <property type="match status" value="1"/>
</dbReference>
<dbReference type="Gene3D" id="3.30.450.40">
    <property type="match status" value="1"/>
</dbReference>
<evidence type="ECO:0000256" key="5">
    <source>
        <dbReference type="ARBA" id="ARBA00023163"/>
    </source>
</evidence>
<dbReference type="GO" id="GO:0005524">
    <property type="term" value="F:ATP binding"/>
    <property type="evidence" value="ECO:0007669"/>
    <property type="project" value="UniProtKB-KW"/>
</dbReference>
<keyword evidence="1" id="KW-0547">Nucleotide-binding</keyword>
<evidence type="ECO:0000256" key="1">
    <source>
        <dbReference type="ARBA" id="ARBA00022741"/>
    </source>
</evidence>
<dbReference type="SUPFAM" id="SSF55781">
    <property type="entry name" value="GAF domain-like"/>
    <property type="match status" value="1"/>
</dbReference>
<dbReference type="STRING" id="415015.SAMN05660462_01617"/>
<dbReference type="PANTHER" id="PTHR32071:SF57">
    <property type="entry name" value="C4-DICARBOXYLATE TRANSPORT TRANSCRIPTIONAL REGULATORY PROTEIN DCTD"/>
    <property type="match status" value="1"/>
</dbReference>
<dbReference type="InterPro" id="IPR002078">
    <property type="entry name" value="Sigma_54_int"/>
</dbReference>
<evidence type="ECO:0000256" key="2">
    <source>
        <dbReference type="ARBA" id="ARBA00022840"/>
    </source>
</evidence>
<dbReference type="OrthoDB" id="9803970at2"/>
<dbReference type="CDD" id="cd00009">
    <property type="entry name" value="AAA"/>
    <property type="match status" value="1"/>
</dbReference>
<dbReference type="InterPro" id="IPR003593">
    <property type="entry name" value="AAA+_ATPase"/>
</dbReference>
<dbReference type="Pfam" id="PF25601">
    <property type="entry name" value="AAA_lid_14"/>
    <property type="match status" value="1"/>
</dbReference>
<keyword evidence="4 8" id="KW-0238">DNA-binding</keyword>
<dbReference type="RefSeq" id="WP_091729644.1">
    <property type="nucleotide sequence ID" value="NZ_FNQE01000016.1"/>
</dbReference>
<evidence type="ECO:0000256" key="3">
    <source>
        <dbReference type="ARBA" id="ARBA00023015"/>
    </source>
</evidence>
<dbReference type="AlphaFoldDB" id="A0A1H3PSQ9"/>
<feature type="domain" description="PAS" evidence="7">
    <location>
        <begin position="158"/>
        <end position="194"/>
    </location>
</feature>
<dbReference type="Proteomes" id="UP000198625">
    <property type="component" value="Unassembled WGS sequence"/>
</dbReference>
<dbReference type="InterPro" id="IPR025943">
    <property type="entry name" value="Sigma_54_int_dom_ATP-bd_2"/>
</dbReference>
<keyword evidence="5" id="KW-0804">Transcription</keyword>
<sequence>MDYEKIGIIEYRQLSQKVAEAIKAVLGIDVTIMNEWMERIAGTGIYKSLINDNIEENSAFGRCFSTGKAQVITNRCQEDSLFIGCSRLSTCAEQATICVPIKQEDKTIGVLGIVAFNGEQKKQVINNEDVYLNYLEKMAFLLEGKYSEYQSNLEKKVLSDRMKGILDTINSGVVIYDGDGNVLYKNNSLVRILNEIGIENMDNFVNEIRKNDLLQSLLDNDECTHPCEIAIDILGVKYNLLVTITYLKTDSFSNEVMLTIQNINYFKKQVMQSIEKNHVRLQFDNILGVSENFLEVKSLAEKAALSDSNVLLLGESGTGKELFARAIHNHSERKDNAFVPINCGAIPDALFESELFGYEKGAFTGAYSNKIGKFEIADKGTVFLDEISELPYRLQVKLLRILQDKEVSRIGSNIIHKIDIKIIAASNVDLKQRVKEGLFREDLYYRLNVIPLYIPPLRKREDDIIFIANHFIKYYSEMLKKDIRGISQDAISMLLKYPWPGNVRELQNVIEYAVNFEQRDIIHSELIERRLLSNNDKCSLTKHLSGKSLGNCLKELEREIISSSISRYSFPNSKDYITQQVCRELDISRATLYRKIKELDINLNDENFLINEI</sequence>
<evidence type="ECO:0000313" key="9">
    <source>
        <dbReference type="Proteomes" id="UP000198625"/>
    </source>
</evidence>
<evidence type="ECO:0000256" key="4">
    <source>
        <dbReference type="ARBA" id="ARBA00023125"/>
    </source>
</evidence>
<dbReference type="InterPro" id="IPR029016">
    <property type="entry name" value="GAF-like_dom_sf"/>
</dbReference>
<dbReference type="Pfam" id="PF00158">
    <property type="entry name" value="Sigma54_activat"/>
    <property type="match status" value="1"/>
</dbReference>
<dbReference type="InterPro" id="IPR058031">
    <property type="entry name" value="AAA_lid_NorR"/>
</dbReference>
<dbReference type="Gene3D" id="3.40.50.300">
    <property type="entry name" value="P-loop containing nucleotide triphosphate hydrolases"/>
    <property type="match status" value="1"/>
</dbReference>
<dbReference type="PROSITE" id="PS00675">
    <property type="entry name" value="SIGMA54_INTERACT_1"/>
    <property type="match status" value="1"/>
</dbReference>
<dbReference type="InterPro" id="IPR025662">
    <property type="entry name" value="Sigma_54_int_dom_ATP-bd_1"/>
</dbReference>
<dbReference type="GO" id="GO:0003677">
    <property type="term" value="F:DNA binding"/>
    <property type="evidence" value="ECO:0007669"/>
    <property type="project" value="UniProtKB-KW"/>
</dbReference>
<evidence type="ECO:0000259" key="6">
    <source>
        <dbReference type="PROSITE" id="PS50045"/>
    </source>
</evidence>
<keyword evidence="3" id="KW-0805">Transcription regulation</keyword>
<dbReference type="InterPro" id="IPR000014">
    <property type="entry name" value="PAS"/>
</dbReference>
<keyword evidence="2" id="KW-0067">ATP-binding</keyword>
<dbReference type="InterPro" id="IPR009057">
    <property type="entry name" value="Homeodomain-like_sf"/>
</dbReference>
<dbReference type="Pfam" id="PF01590">
    <property type="entry name" value="GAF"/>
    <property type="match status" value="1"/>
</dbReference>
<dbReference type="SMART" id="SM00382">
    <property type="entry name" value="AAA"/>
    <property type="match status" value="1"/>
</dbReference>
<evidence type="ECO:0000259" key="7">
    <source>
        <dbReference type="PROSITE" id="PS50112"/>
    </source>
</evidence>
<feature type="domain" description="Sigma-54 factor interaction" evidence="6">
    <location>
        <begin position="286"/>
        <end position="515"/>
    </location>
</feature>
<gene>
    <name evidence="8" type="ORF">SAMN05660462_01617</name>
</gene>
<dbReference type="PROSITE" id="PS50112">
    <property type="entry name" value="PAS"/>
    <property type="match status" value="1"/>
</dbReference>
<dbReference type="InterPro" id="IPR025944">
    <property type="entry name" value="Sigma_54_int_dom_CS"/>
</dbReference>
<organism evidence="8 9">
    <name type="scientific">Proteiniborus ethanoligenes</name>
    <dbReference type="NCBI Taxonomy" id="415015"/>
    <lineage>
        <taxon>Bacteria</taxon>
        <taxon>Bacillati</taxon>
        <taxon>Bacillota</taxon>
        <taxon>Clostridia</taxon>
        <taxon>Eubacteriales</taxon>
        <taxon>Proteiniborus</taxon>
    </lineage>
</organism>
<dbReference type="Gene3D" id="1.10.8.60">
    <property type="match status" value="1"/>
</dbReference>
<accession>A0A1H3PSQ9</accession>
<name>A0A1H3PSQ9_9FIRM</name>
<dbReference type="FunFam" id="3.40.50.300:FF:000006">
    <property type="entry name" value="DNA-binding transcriptional regulator NtrC"/>
    <property type="match status" value="1"/>
</dbReference>
<dbReference type="SUPFAM" id="SSF52540">
    <property type="entry name" value="P-loop containing nucleoside triphosphate hydrolases"/>
    <property type="match status" value="1"/>
</dbReference>
<keyword evidence="9" id="KW-1185">Reference proteome</keyword>
<dbReference type="InterPro" id="IPR003018">
    <property type="entry name" value="GAF"/>
</dbReference>
<dbReference type="PROSITE" id="PS00676">
    <property type="entry name" value="SIGMA54_INTERACT_2"/>
    <property type="match status" value="1"/>
</dbReference>
<dbReference type="SUPFAM" id="SSF46689">
    <property type="entry name" value="Homeodomain-like"/>
    <property type="match status" value="1"/>
</dbReference>
<reference evidence="8 9" key="1">
    <citation type="submission" date="2016-10" db="EMBL/GenBank/DDBJ databases">
        <authorList>
            <person name="de Groot N.N."/>
        </authorList>
    </citation>
    <scope>NUCLEOTIDE SEQUENCE [LARGE SCALE GENOMIC DNA]</scope>
    <source>
        <strain evidence="8 9">DSM 21650</strain>
    </source>
</reference>
<dbReference type="GO" id="GO:0006355">
    <property type="term" value="P:regulation of DNA-templated transcription"/>
    <property type="evidence" value="ECO:0007669"/>
    <property type="project" value="InterPro"/>
</dbReference>
<dbReference type="PROSITE" id="PS50045">
    <property type="entry name" value="SIGMA54_INTERACT_4"/>
    <property type="match status" value="1"/>
</dbReference>
<evidence type="ECO:0000313" key="8">
    <source>
        <dbReference type="EMBL" id="SDZ03988.1"/>
    </source>
</evidence>
<dbReference type="EMBL" id="FNQE01000016">
    <property type="protein sequence ID" value="SDZ03988.1"/>
    <property type="molecule type" value="Genomic_DNA"/>
</dbReference>
<proteinExistence type="predicted"/>
<dbReference type="InterPro" id="IPR027417">
    <property type="entry name" value="P-loop_NTPase"/>
</dbReference>
<dbReference type="PROSITE" id="PS00688">
    <property type="entry name" value="SIGMA54_INTERACT_3"/>
    <property type="match status" value="1"/>
</dbReference>
<dbReference type="Gene3D" id="1.10.10.60">
    <property type="entry name" value="Homeodomain-like"/>
    <property type="match status" value="1"/>
</dbReference>
<protein>
    <submittedName>
        <fullName evidence="8">Transcriptional regulator containing PAS, AAA-type ATPase, and DNA-binding Fis domains</fullName>
    </submittedName>
</protein>